<comment type="subcellular location">
    <subcellularLocation>
        <location evidence="2">Cell membrane</location>
        <topology evidence="2">Multi-pass membrane protein</topology>
    </subcellularLocation>
</comment>
<dbReference type="InterPro" id="IPR003594">
    <property type="entry name" value="HATPase_dom"/>
</dbReference>
<sequence>MNIFKYFLLLCLQFIFVTAFSQKQQLRFEHLGVRDGLSQSSILCLYQGSHGFMWIGTFNGLNRYDGYNFKIFAHDPADPTTISNNHVRDVLEDNYGNIWVATYGGGLNKFNRKTNRFKAYIHDGKNKNSISSNFIYKIVLDGNKLWIATKQDGISVFDIKTEKFTHYRPTLDPNSLSDNSTMTVYKDSRNTIWVGTYLGGLNRYNRKTDNFTRFQHTSNSPGQISSNTVSRIIEDSKKRLWVGTFNGLNLYHPETGSFTSFSSSNAANSLSNRDIIYSMAEDADQNLWLGTENKGVMVFDTKTKQFNNYRHDPFDNHSVSGNTFYSIIKDRIGNMWLGGYLTGINIRRASTGKITHQRYSSLENSISNNLVTSLCEDPSGNLWIGTHGGGLNFLDRKTGKYTHFKHQPGAANTIAGNFVHALLLDGQQNLWIGTYENGLSVLNIKTGKFRSFSNNPDDTTTLANNYIYALAQTPDKKIWIGTLGQGVDMLDAATGKFTHYRNDPFNPASLTSNYISSLLVDTKGNLWIGTGGGGLDKFNRESNTFTHFKHTPGKNSISDNEAPALLEDHKGNIWICTAMGLNHLNVKTGKFTVFTTKNGLPSNFTRAVLEDNRHRIWVTTDKGISRYDPSVGVFKNFTTEDGLQNEEFQTNSAYKSRSGLLYFGGISGYNIIDPKKVNKTSYHPPLVFTDLQISNQSVAVAKNDSDPSPLKHDISETEKITLNYDQSVVSFKYAALDYLSYAKKMYAFKLEGFDEDWNYVGNVNRATYRRLPPGDYTFRVKYQNNVGQWSPQELQLSITVVPPFWLTWWFKVLSVLAAAGAIYGIYLFRVRNISRQKRLLEEQVKERTTKVVQQSEQLKAVNEELQSQSEELHTVNRELQEQSEELQAQSEELQAQSEELLTQSEELQLQSQELRERTQELEQLNQKLQEQKNHEQEAREEAEKANQAKSVFLATMSHEIRTPMNGVIGMASLLAETDLNAEQKEYNDTIMVCGENLVSVINDILDFSKIESGSMDIENEDFDLRSCIEDVMDLFSKKVSEKGLELVYEIDYEVPSQIVGDALRLRQVLINLVNNAIKFTHNGEIYLKIYLVSKAGMDVTIGFNVVDTGIGITEDKLNVLFKAFSQVDSSITRKYGGTGLGLAISERLVKLMGGEISVTSTHGKGSSFNFTIRSRVSNKNIADAASTDIRELEGKRVIIVDDNQTNLRILQLQLEQWKLIPVTASSADGALAILNSKEAGQIDLVITDMQMPEMDGVELAKRIMKTSNPPPIIMLSSIGDETKKKCANLFSSILIKPVKQQQLKMSIQSAMTSKKELAVPEKSNTLLNTGFSTEYPLNILVAEDNAINQRLIERILHKLGYSPQIVANGFQVLEKINNASFDVILMDIQMPEMDGLETTEKLRSMPIKQPYIIAMTANAMVKDREDCYRAGMNDYIAKPFNLEELLIMLIRAEEMINNKN</sequence>
<evidence type="ECO:0000313" key="18">
    <source>
        <dbReference type="EMBL" id="RCH55837.1"/>
    </source>
</evidence>
<evidence type="ECO:0000256" key="12">
    <source>
        <dbReference type="ARBA" id="ARBA00023012"/>
    </source>
</evidence>
<dbReference type="GO" id="GO:0005886">
    <property type="term" value="C:plasma membrane"/>
    <property type="evidence" value="ECO:0007669"/>
    <property type="project" value="UniProtKB-SubCell"/>
</dbReference>
<evidence type="ECO:0000256" key="15">
    <source>
        <dbReference type="SAM" id="Coils"/>
    </source>
</evidence>
<dbReference type="CDD" id="cd16922">
    <property type="entry name" value="HATPase_EvgS-ArcB-TorS-like"/>
    <property type="match status" value="1"/>
</dbReference>
<dbReference type="EMBL" id="QGDC01000002">
    <property type="protein sequence ID" value="RCH55837.1"/>
    <property type="molecule type" value="Genomic_DNA"/>
</dbReference>
<dbReference type="Pfam" id="PF00072">
    <property type="entry name" value="Response_reg"/>
    <property type="match status" value="2"/>
</dbReference>
<evidence type="ECO:0000256" key="7">
    <source>
        <dbReference type="ARBA" id="ARBA00022692"/>
    </source>
</evidence>
<dbReference type="Gene3D" id="3.40.50.2300">
    <property type="match status" value="2"/>
</dbReference>
<evidence type="ECO:0000256" key="8">
    <source>
        <dbReference type="ARBA" id="ARBA00022741"/>
    </source>
</evidence>
<keyword evidence="10" id="KW-0067">ATP-binding</keyword>
<keyword evidence="11" id="KW-1133">Transmembrane helix</keyword>
<dbReference type="SUPFAM" id="SSF47384">
    <property type="entry name" value="Homodimeric domain of signal transducing histidine kinase"/>
    <property type="match status" value="1"/>
</dbReference>
<feature type="modified residue" description="4-aspartylphosphate" evidence="14">
    <location>
        <position position="1248"/>
    </location>
</feature>
<dbReference type="SMART" id="SM00448">
    <property type="entry name" value="REC"/>
    <property type="match status" value="2"/>
</dbReference>
<evidence type="ECO:0000256" key="2">
    <source>
        <dbReference type="ARBA" id="ARBA00004651"/>
    </source>
</evidence>
<dbReference type="InterPro" id="IPR003661">
    <property type="entry name" value="HisK_dim/P_dom"/>
</dbReference>
<dbReference type="Pfam" id="PF00512">
    <property type="entry name" value="HisKA"/>
    <property type="match status" value="1"/>
</dbReference>
<feature type="modified residue" description="4-aspartylphosphate" evidence="14">
    <location>
        <position position="1387"/>
    </location>
</feature>
<dbReference type="RefSeq" id="WP_114003872.1">
    <property type="nucleotide sequence ID" value="NZ_QGDC01000002.1"/>
</dbReference>
<dbReference type="InterPro" id="IPR015943">
    <property type="entry name" value="WD40/YVTN_repeat-like_dom_sf"/>
</dbReference>
<dbReference type="GO" id="GO:0000155">
    <property type="term" value="F:phosphorelay sensor kinase activity"/>
    <property type="evidence" value="ECO:0007669"/>
    <property type="project" value="InterPro"/>
</dbReference>
<dbReference type="SUPFAM" id="SSF55874">
    <property type="entry name" value="ATPase domain of HSP90 chaperone/DNA topoisomerase II/histidine kinase"/>
    <property type="match status" value="1"/>
</dbReference>
<evidence type="ECO:0000256" key="6">
    <source>
        <dbReference type="ARBA" id="ARBA00022679"/>
    </source>
</evidence>
<dbReference type="EC" id="2.7.13.3" evidence="3"/>
<dbReference type="Gene3D" id="3.30.565.10">
    <property type="entry name" value="Histidine kinase-like ATPase, C-terminal domain"/>
    <property type="match status" value="1"/>
</dbReference>
<dbReference type="PANTHER" id="PTHR45339">
    <property type="entry name" value="HYBRID SIGNAL TRANSDUCTION HISTIDINE KINASE J"/>
    <property type="match status" value="1"/>
</dbReference>
<comment type="caution">
    <text evidence="18">The sequence shown here is derived from an EMBL/GenBank/DDBJ whole genome shotgun (WGS) entry which is preliminary data.</text>
</comment>
<keyword evidence="4" id="KW-1003">Cell membrane</keyword>
<dbReference type="InterPro" id="IPR036890">
    <property type="entry name" value="HATPase_C_sf"/>
</dbReference>
<feature type="domain" description="Histidine kinase" evidence="16">
    <location>
        <begin position="955"/>
        <end position="1176"/>
    </location>
</feature>
<dbReference type="CDD" id="cd17546">
    <property type="entry name" value="REC_hyHK_CKI1_RcsC-like"/>
    <property type="match status" value="2"/>
</dbReference>
<dbReference type="PRINTS" id="PR00344">
    <property type="entry name" value="BCTRLSENSOR"/>
</dbReference>
<organism evidence="18 19">
    <name type="scientific">Mucilaginibacter hurinus</name>
    <dbReference type="NCBI Taxonomy" id="2201324"/>
    <lineage>
        <taxon>Bacteria</taxon>
        <taxon>Pseudomonadati</taxon>
        <taxon>Bacteroidota</taxon>
        <taxon>Sphingobacteriia</taxon>
        <taxon>Sphingobacteriales</taxon>
        <taxon>Sphingobacteriaceae</taxon>
        <taxon>Mucilaginibacter</taxon>
    </lineage>
</organism>
<evidence type="ECO:0000313" key="19">
    <source>
        <dbReference type="Proteomes" id="UP000253209"/>
    </source>
</evidence>
<keyword evidence="15" id="KW-0175">Coiled coil</keyword>
<gene>
    <name evidence="18" type="ORF">DJ568_03520</name>
</gene>
<dbReference type="InterPro" id="IPR011110">
    <property type="entry name" value="Reg_prop"/>
</dbReference>
<dbReference type="FunFam" id="2.60.40.10:FF:000791">
    <property type="entry name" value="Two-component system sensor histidine kinase/response regulator"/>
    <property type="match status" value="1"/>
</dbReference>
<dbReference type="SUPFAM" id="SSF63829">
    <property type="entry name" value="Calcium-dependent phosphotriesterase"/>
    <property type="match status" value="1"/>
</dbReference>
<evidence type="ECO:0000256" key="9">
    <source>
        <dbReference type="ARBA" id="ARBA00022777"/>
    </source>
</evidence>
<keyword evidence="6" id="KW-0808">Transferase</keyword>
<keyword evidence="19" id="KW-1185">Reference proteome</keyword>
<dbReference type="PROSITE" id="PS50109">
    <property type="entry name" value="HIS_KIN"/>
    <property type="match status" value="1"/>
</dbReference>
<dbReference type="InterPro" id="IPR001789">
    <property type="entry name" value="Sig_transdc_resp-reg_receiver"/>
</dbReference>
<evidence type="ECO:0000256" key="1">
    <source>
        <dbReference type="ARBA" id="ARBA00000085"/>
    </source>
</evidence>
<dbReference type="Pfam" id="PF07494">
    <property type="entry name" value="Reg_prop"/>
    <property type="match status" value="8"/>
</dbReference>
<dbReference type="InterPro" id="IPR011123">
    <property type="entry name" value="Y_Y_Y"/>
</dbReference>
<comment type="catalytic activity">
    <reaction evidence="1">
        <text>ATP + protein L-histidine = ADP + protein N-phospho-L-histidine.</text>
        <dbReference type="EC" id="2.7.13.3"/>
    </reaction>
</comment>
<evidence type="ECO:0000256" key="11">
    <source>
        <dbReference type="ARBA" id="ARBA00022989"/>
    </source>
</evidence>
<evidence type="ECO:0000256" key="14">
    <source>
        <dbReference type="PROSITE-ProRule" id="PRU00169"/>
    </source>
</evidence>
<dbReference type="GO" id="GO:0005524">
    <property type="term" value="F:ATP binding"/>
    <property type="evidence" value="ECO:0007669"/>
    <property type="project" value="UniProtKB-KW"/>
</dbReference>
<evidence type="ECO:0000256" key="5">
    <source>
        <dbReference type="ARBA" id="ARBA00022553"/>
    </source>
</evidence>
<protein>
    <recommendedName>
        <fullName evidence="3">histidine kinase</fullName>
        <ecNumber evidence="3">2.7.13.3</ecNumber>
    </recommendedName>
</protein>
<dbReference type="InterPro" id="IPR036097">
    <property type="entry name" value="HisK_dim/P_sf"/>
</dbReference>
<evidence type="ECO:0000256" key="13">
    <source>
        <dbReference type="ARBA" id="ARBA00023136"/>
    </source>
</evidence>
<evidence type="ECO:0000256" key="10">
    <source>
        <dbReference type="ARBA" id="ARBA00022840"/>
    </source>
</evidence>
<dbReference type="Pfam" id="PF07495">
    <property type="entry name" value="Y_Y_Y"/>
    <property type="match status" value="1"/>
</dbReference>
<feature type="domain" description="Response regulatory" evidence="17">
    <location>
        <begin position="1338"/>
        <end position="1453"/>
    </location>
</feature>
<accession>A0A367GQU8</accession>
<dbReference type="OrthoDB" id="9809670at2"/>
<dbReference type="FunFam" id="3.30.565.10:FF:000010">
    <property type="entry name" value="Sensor histidine kinase RcsC"/>
    <property type="match status" value="1"/>
</dbReference>
<dbReference type="SMART" id="SM00388">
    <property type="entry name" value="HisKA"/>
    <property type="match status" value="1"/>
</dbReference>
<dbReference type="Gene3D" id="1.10.287.130">
    <property type="match status" value="1"/>
</dbReference>
<evidence type="ECO:0000256" key="4">
    <source>
        <dbReference type="ARBA" id="ARBA00022475"/>
    </source>
</evidence>
<dbReference type="Gene3D" id="2.60.40.10">
    <property type="entry name" value="Immunoglobulins"/>
    <property type="match status" value="1"/>
</dbReference>
<dbReference type="Pfam" id="PF02518">
    <property type="entry name" value="HATPase_c"/>
    <property type="match status" value="1"/>
</dbReference>
<dbReference type="PANTHER" id="PTHR45339:SF1">
    <property type="entry name" value="HYBRID SIGNAL TRANSDUCTION HISTIDINE KINASE J"/>
    <property type="match status" value="1"/>
</dbReference>
<evidence type="ECO:0000259" key="16">
    <source>
        <dbReference type="PROSITE" id="PS50109"/>
    </source>
</evidence>
<keyword evidence="9 18" id="KW-0418">Kinase</keyword>
<dbReference type="InterPro" id="IPR011047">
    <property type="entry name" value="Quinoprotein_ADH-like_sf"/>
</dbReference>
<keyword evidence="8" id="KW-0547">Nucleotide-binding</keyword>
<keyword evidence="13" id="KW-0472">Membrane</keyword>
<dbReference type="SUPFAM" id="SSF50998">
    <property type="entry name" value="Quinoprotein alcohol dehydrogenase-like"/>
    <property type="match status" value="1"/>
</dbReference>
<dbReference type="InterPro" id="IPR004358">
    <property type="entry name" value="Sig_transdc_His_kin-like_C"/>
</dbReference>
<evidence type="ECO:0000256" key="3">
    <source>
        <dbReference type="ARBA" id="ARBA00012438"/>
    </source>
</evidence>
<dbReference type="FunFam" id="1.10.287.130:FF:000003">
    <property type="entry name" value="Histidine kinase"/>
    <property type="match status" value="1"/>
</dbReference>
<evidence type="ECO:0000259" key="17">
    <source>
        <dbReference type="PROSITE" id="PS50110"/>
    </source>
</evidence>
<keyword evidence="12" id="KW-0902">Two-component regulatory system</keyword>
<reference evidence="18 19" key="1">
    <citation type="submission" date="2018-05" db="EMBL/GenBank/DDBJ databases">
        <title>Mucilaginibacter hurinus sp. nov., isolated from briquette warehouse soil.</title>
        <authorList>
            <person name="Choi L."/>
        </authorList>
    </citation>
    <scope>NUCLEOTIDE SEQUENCE [LARGE SCALE GENOMIC DNA]</scope>
    <source>
        <strain evidence="18 19">ZR32</strain>
    </source>
</reference>
<dbReference type="Gene3D" id="2.130.10.10">
    <property type="entry name" value="YVTN repeat-like/Quinoprotein amine dehydrogenase"/>
    <property type="match status" value="2"/>
</dbReference>
<dbReference type="SMART" id="SM00387">
    <property type="entry name" value="HATPase_c"/>
    <property type="match status" value="1"/>
</dbReference>
<name>A0A367GQU8_9SPHI</name>
<dbReference type="SUPFAM" id="SSF52172">
    <property type="entry name" value="CheY-like"/>
    <property type="match status" value="2"/>
</dbReference>
<keyword evidence="7" id="KW-0812">Transmembrane</keyword>
<feature type="coiled-coil region" evidence="15">
    <location>
        <begin position="851"/>
        <end position="951"/>
    </location>
</feature>
<dbReference type="InterPro" id="IPR005467">
    <property type="entry name" value="His_kinase_dom"/>
</dbReference>
<dbReference type="PROSITE" id="PS50110">
    <property type="entry name" value="RESPONSE_REGULATORY"/>
    <property type="match status" value="2"/>
</dbReference>
<dbReference type="InterPro" id="IPR011006">
    <property type="entry name" value="CheY-like_superfamily"/>
</dbReference>
<feature type="domain" description="Response regulatory" evidence="17">
    <location>
        <begin position="1196"/>
        <end position="1311"/>
    </location>
</feature>
<dbReference type="InterPro" id="IPR013783">
    <property type="entry name" value="Ig-like_fold"/>
</dbReference>
<keyword evidence="5 14" id="KW-0597">Phosphoprotein</keyword>
<dbReference type="CDD" id="cd00082">
    <property type="entry name" value="HisKA"/>
    <property type="match status" value="1"/>
</dbReference>
<proteinExistence type="predicted"/>
<dbReference type="Proteomes" id="UP000253209">
    <property type="component" value="Unassembled WGS sequence"/>
</dbReference>